<gene>
    <name evidence="1" type="primary">PSMA7</name>
    <name evidence="1" type="ORF">OS493_039803</name>
</gene>
<organism evidence="1 2">
    <name type="scientific">Desmophyllum pertusum</name>
    <dbReference type="NCBI Taxonomy" id="174260"/>
    <lineage>
        <taxon>Eukaryota</taxon>
        <taxon>Metazoa</taxon>
        <taxon>Cnidaria</taxon>
        <taxon>Anthozoa</taxon>
        <taxon>Hexacorallia</taxon>
        <taxon>Scleractinia</taxon>
        <taxon>Caryophylliina</taxon>
        <taxon>Caryophylliidae</taxon>
        <taxon>Desmophyllum</taxon>
    </lineage>
</organism>
<dbReference type="InterPro" id="IPR001353">
    <property type="entry name" value="Proteasome_sua/b"/>
</dbReference>
<dbReference type="InterPro" id="IPR029055">
    <property type="entry name" value="Ntn_hydrolases_N"/>
</dbReference>
<dbReference type="GO" id="GO:0005839">
    <property type="term" value="C:proteasome core complex"/>
    <property type="evidence" value="ECO:0007669"/>
    <property type="project" value="InterPro"/>
</dbReference>
<dbReference type="OrthoDB" id="3145928at2759"/>
<proteinExistence type="predicted"/>
<dbReference type="Proteomes" id="UP001163046">
    <property type="component" value="Unassembled WGS sequence"/>
</dbReference>
<dbReference type="EMBL" id="MU828019">
    <property type="protein sequence ID" value="KAJ7312213.1"/>
    <property type="molecule type" value="Genomic_DNA"/>
</dbReference>
<dbReference type="SUPFAM" id="SSF56235">
    <property type="entry name" value="N-terminal nucleophile aminohydrolases (Ntn hydrolases)"/>
    <property type="match status" value="1"/>
</dbReference>
<evidence type="ECO:0000313" key="2">
    <source>
        <dbReference type="Proteomes" id="UP001163046"/>
    </source>
</evidence>
<dbReference type="GO" id="GO:0016787">
    <property type="term" value="F:hydrolase activity"/>
    <property type="evidence" value="ECO:0007669"/>
    <property type="project" value="UniProtKB-KW"/>
</dbReference>
<reference evidence="1" key="1">
    <citation type="submission" date="2023-01" db="EMBL/GenBank/DDBJ databases">
        <title>Genome assembly of the deep-sea coral Lophelia pertusa.</title>
        <authorList>
            <person name="Herrera S."/>
            <person name="Cordes E."/>
        </authorList>
    </citation>
    <scope>NUCLEOTIDE SEQUENCE</scope>
    <source>
        <strain evidence="1">USNM1676648</strain>
        <tissue evidence="1">Polyp</tissue>
    </source>
</reference>
<name>A0A9X0CC22_9CNID</name>
<protein>
    <submittedName>
        <fullName evidence="1">Proteasome subunit alpha type-7</fullName>
        <ecNumber evidence="1">3.4.25.1</ecNumber>
    </submittedName>
</protein>
<keyword evidence="1" id="KW-0378">Hydrolase</keyword>
<keyword evidence="1" id="KW-0647">Proteasome</keyword>
<dbReference type="EC" id="3.4.25.1" evidence="1"/>
<evidence type="ECO:0000313" key="1">
    <source>
        <dbReference type="EMBL" id="KAJ7312213.1"/>
    </source>
</evidence>
<dbReference type="Gene3D" id="3.60.20.10">
    <property type="entry name" value="Glutamine Phosphoribosylpyrophosphate, subunit 1, domain 1"/>
    <property type="match status" value="1"/>
</dbReference>
<keyword evidence="2" id="KW-1185">Reference proteome</keyword>
<dbReference type="GO" id="GO:0051603">
    <property type="term" value="P:proteolysis involved in protein catabolic process"/>
    <property type="evidence" value="ECO:0007669"/>
    <property type="project" value="InterPro"/>
</dbReference>
<dbReference type="AlphaFoldDB" id="A0A9X0CC22"/>
<dbReference type="Pfam" id="PF00227">
    <property type="entry name" value="Proteasome"/>
    <property type="match status" value="1"/>
</dbReference>
<accession>A0A9X0CC22</accession>
<comment type="caution">
    <text evidence="1">The sequence shown here is derived from an EMBL/GenBank/DDBJ whole genome shotgun (WGS) entry which is preliminary data.</text>
</comment>
<sequence>MVGASFWYFHNLLLGFDDDGTPRLYQTDPSGTYHCLEVRKHYTDEVADSDDETMKIAIKALLEVVQSGGKNIELAVMKKGETLKILQPDEVDKFVEAIEKERKQRPKRRRKKKPQDLLNKTQQKFIIFLLIVLNSTNIRHVFDIFALDYCNQSKFEGRHHVG</sequence>